<keyword evidence="2" id="KW-1185">Reference proteome</keyword>
<dbReference type="InterPro" id="IPR036390">
    <property type="entry name" value="WH_DNA-bd_sf"/>
</dbReference>
<dbReference type="Gene3D" id="1.10.10.10">
    <property type="entry name" value="Winged helix-like DNA-binding domain superfamily/Winged helix DNA-binding domain"/>
    <property type="match status" value="1"/>
</dbReference>
<dbReference type="PROSITE" id="PS51197">
    <property type="entry name" value="HTH_RRF2_2"/>
    <property type="match status" value="1"/>
</dbReference>
<gene>
    <name evidence="1" type="ORF">CACET_c16960</name>
</gene>
<reference evidence="1 2" key="1">
    <citation type="submission" date="2014-10" db="EMBL/GenBank/DDBJ databases">
        <title>Genome sequence of Clostridium aceticum DSM 1496.</title>
        <authorList>
            <person name="Poehlein A."/>
            <person name="Schiel-Bengelsdorf B."/>
            <person name="Gottschalk G."/>
            <person name="Duerre P."/>
            <person name="Daniel R."/>
        </authorList>
    </citation>
    <scope>NUCLEOTIDE SEQUENCE [LARGE SCALE GENOMIC DNA]</scope>
    <source>
        <strain evidence="1 2">DSM 1496</strain>
    </source>
</reference>
<dbReference type="GO" id="GO:0005829">
    <property type="term" value="C:cytosol"/>
    <property type="evidence" value="ECO:0007669"/>
    <property type="project" value="TreeGrafter"/>
</dbReference>
<accession>A0A0D8IFN7</accession>
<dbReference type="InterPro" id="IPR036388">
    <property type="entry name" value="WH-like_DNA-bd_sf"/>
</dbReference>
<proteinExistence type="predicted"/>
<dbReference type="PANTHER" id="PTHR33221">
    <property type="entry name" value="WINGED HELIX-TURN-HELIX TRANSCRIPTIONAL REGULATOR, RRF2 FAMILY"/>
    <property type="match status" value="1"/>
</dbReference>
<dbReference type="Proteomes" id="UP000035704">
    <property type="component" value="Chromosome"/>
</dbReference>
<dbReference type="KEGG" id="cace:CACET_c16960"/>
<dbReference type="GO" id="GO:0003700">
    <property type="term" value="F:DNA-binding transcription factor activity"/>
    <property type="evidence" value="ECO:0007669"/>
    <property type="project" value="TreeGrafter"/>
</dbReference>
<dbReference type="OrthoDB" id="9808360at2"/>
<evidence type="ECO:0000313" key="1">
    <source>
        <dbReference type="EMBL" id="AKL95145.1"/>
    </source>
</evidence>
<dbReference type="STRING" id="84022.CACET_c16960"/>
<name>A0A0D8IFN7_9CLOT</name>
<protein>
    <submittedName>
        <fullName evidence="1">Transcriptional regulator BadM/Rrf2 family</fullName>
    </submittedName>
</protein>
<dbReference type="PATRIC" id="fig|84022.5.peg.3153"/>
<sequence length="138" mass="15609">MKYTKATNYALHTMAYMIKHNKDDNFSLQTLSNHFSISATYLSKILTQLVKADLIQSTPGVKGGYVLRKKVEDISFMDVIKATEGTGALFSCELHEEESGCQIFKVMKEAENVMEIYLQNKKIYEIIQNAANNGICKE</sequence>
<dbReference type="InterPro" id="IPR000944">
    <property type="entry name" value="Tscrpt_reg_Rrf2"/>
</dbReference>
<organism evidence="1 2">
    <name type="scientific">Clostridium aceticum</name>
    <dbReference type="NCBI Taxonomy" id="84022"/>
    <lineage>
        <taxon>Bacteria</taxon>
        <taxon>Bacillati</taxon>
        <taxon>Bacillota</taxon>
        <taxon>Clostridia</taxon>
        <taxon>Eubacteriales</taxon>
        <taxon>Clostridiaceae</taxon>
        <taxon>Clostridium</taxon>
    </lineage>
</organism>
<dbReference type="SUPFAM" id="SSF46785">
    <property type="entry name" value="Winged helix' DNA-binding domain"/>
    <property type="match status" value="1"/>
</dbReference>
<dbReference type="NCBIfam" id="TIGR00738">
    <property type="entry name" value="rrf2_super"/>
    <property type="match status" value="1"/>
</dbReference>
<evidence type="ECO:0000313" key="2">
    <source>
        <dbReference type="Proteomes" id="UP000035704"/>
    </source>
</evidence>
<dbReference type="Pfam" id="PF02082">
    <property type="entry name" value="Rrf2"/>
    <property type="match status" value="1"/>
</dbReference>
<dbReference type="AlphaFoldDB" id="A0A0D8IFN7"/>
<dbReference type="RefSeq" id="WP_044823871.1">
    <property type="nucleotide sequence ID" value="NZ_CP009687.1"/>
</dbReference>
<dbReference type="EMBL" id="CP009687">
    <property type="protein sequence ID" value="AKL95145.1"/>
    <property type="molecule type" value="Genomic_DNA"/>
</dbReference>
<dbReference type="PANTHER" id="PTHR33221:SF9">
    <property type="entry name" value="RRF2 FAMILY PROTEIN"/>
    <property type="match status" value="1"/>
</dbReference>